<proteinExistence type="predicted"/>
<gene>
    <name evidence="2" type="ORF">FNL39_101954</name>
</gene>
<dbReference type="EMBL" id="VMSD01000001">
    <property type="protein sequence ID" value="KAF0849515.1"/>
    <property type="molecule type" value="Genomic_DNA"/>
</dbReference>
<reference evidence="2 3" key="1">
    <citation type="submission" date="2019-07" db="EMBL/GenBank/DDBJ databases">
        <title>Genomic Encyclopedia of Type Strains, Phase IV (KMG-IV): sequencing the most valuable type-strain genomes for metagenomic binning, comparative biology and taxonomic classification.</title>
        <authorList>
            <person name="Goeker M."/>
        </authorList>
    </citation>
    <scope>NUCLEOTIDE SEQUENCE [LARGE SCALE GENOMIC DNA]</scope>
    <source>
        <strain evidence="2 3">DSM 44831</strain>
    </source>
</reference>
<keyword evidence="3" id="KW-1185">Reference proteome</keyword>
<feature type="region of interest" description="Disordered" evidence="1">
    <location>
        <begin position="171"/>
        <end position="201"/>
    </location>
</feature>
<evidence type="ECO:0000256" key="1">
    <source>
        <dbReference type="SAM" id="MobiDB-lite"/>
    </source>
</evidence>
<sequence>MPSRTDRPLRKPLLRIIARSTAVPLSGGAGMTIAARLATCAKPSAAKLTVDARPTTEAKLSVAAGPTVARLTEARLAAAGLTGVNLTGAGLAAARLTGVELTGAGLAAAGPIGVELTGAGLAAAESADPRLTIATQLLARTGVLDATATTPDRRSGRVPRASLLTRPIARLDTRGTGPLTRRRRELAPLTTGRRAESARPPFGSLWSGFTGAAGFGAPRRPGAGHSGITRRWLRRLAVGSGRSRIRGCGSLRTGTTRSRLAGELPRTPVRRIGLSRQWNTRSRLLRQLPGTPVRLVGLWAARSLLPRQFTGAPVRWIRLGSLRTRAARSLLDRKFAGRGGSTVAVAGTSRCAHRIARRGAVRVARSRRVRGPRAAIRLDGRYVRLARSTRCPGVVRLVGTRCAGAMTRLVITRIRRGFAWCWTEVRFTEP</sequence>
<accession>A0ABQ6YVC4</accession>
<dbReference type="Gene3D" id="2.160.20.80">
    <property type="entry name" value="E3 ubiquitin-protein ligase SopA"/>
    <property type="match status" value="1"/>
</dbReference>
<evidence type="ECO:0000313" key="3">
    <source>
        <dbReference type="Proteomes" id="UP000798951"/>
    </source>
</evidence>
<evidence type="ECO:0000313" key="2">
    <source>
        <dbReference type="EMBL" id="KAF0849515.1"/>
    </source>
</evidence>
<organism evidence="2 3">
    <name type="scientific">Nocardia caishijiensis</name>
    <dbReference type="NCBI Taxonomy" id="184756"/>
    <lineage>
        <taxon>Bacteria</taxon>
        <taxon>Bacillati</taxon>
        <taxon>Actinomycetota</taxon>
        <taxon>Actinomycetes</taxon>
        <taxon>Mycobacteriales</taxon>
        <taxon>Nocardiaceae</taxon>
        <taxon>Nocardia</taxon>
    </lineage>
</organism>
<comment type="caution">
    <text evidence="2">The sequence shown here is derived from an EMBL/GenBank/DDBJ whole genome shotgun (WGS) entry which is preliminary data.</text>
</comment>
<dbReference type="SUPFAM" id="SSF141571">
    <property type="entry name" value="Pentapeptide repeat-like"/>
    <property type="match status" value="1"/>
</dbReference>
<name>A0ABQ6YVC4_9NOCA</name>
<dbReference type="Proteomes" id="UP000798951">
    <property type="component" value="Unassembled WGS sequence"/>
</dbReference>
<dbReference type="InterPro" id="IPR001646">
    <property type="entry name" value="5peptide_repeat"/>
</dbReference>
<dbReference type="Pfam" id="PF00805">
    <property type="entry name" value="Pentapeptide"/>
    <property type="match status" value="1"/>
</dbReference>
<protein>
    <submittedName>
        <fullName evidence="2">Pentapeptide repeat protein</fullName>
    </submittedName>
</protein>
<dbReference type="RefSeq" id="WP_157101803.1">
    <property type="nucleotide sequence ID" value="NZ_VMSD01000001.1"/>
</dbReference>